<dbReference type="EMBL" id="JAQJAE010000006">
    <property type="protein sequence ID" value="KAJ5588313.1"/>
    <property type="molecule type" value="Genomic_DNA"/>
</dbReference>
<evidence type="ECO:0000313" key="1">
    <source>
        <dbReference type="EMBL" id="KAJ5588313.1"/>
    </source>
</evidence>
<comment type="caution">
    <text evidence="1">The sequence shown here is derived from an EMBL/GenBank/DDBJ whole genome shotgun (WGS) entry which is preliminary data.</text>
</comment>
<reference evidence="1" key="1">
    <citation type="journal article" date="2023" name="IMA Fungus">
        <title>Comparative genomic study of the Penicillium genus elucidates a diverse pangenome and 15 lateral gene transfer events.</title>
        <authorList>
            <person name="Petersen C."/>
            <person name="Sorensen T."/>
            <person name="Nielsen M.R."/>
            <person name="Sondergaard T.E."/>
            <person name="Sorensen J.L."/>
            <person name="Fitzpatrick D.A."/>
            <person name="Frisvad J.C."/>
            <person name="Nielsen K.L."/>
        </authorList>
    </citation>
    <scope>NUCLEOTIDE SEQUENCE</scope>
    <source>
        <strain evidence="1">IBT 12815</strain>
    </source>
</reference>
<dbReference type="Proteomes" id="UP001213799">
    <property type="component" value="Unassembled WGS sequence"/>
</dbReference>
<protein>
    <submittedName>
        <fullName evidence="1">Uncharacterized protein</fullName>
    </submittedName>
</protein>
<accession>A0AAD6GSC4</accession>
<dbReference type="GeneID" id="81592287"/>
<dbReference type="AlphaFoldDB" id="A0AAD6GSC4"/>
<sequence>MSDLLEGHIVRTFSRLKLLKVEAEKIMEWFEQNDDGNQWTVVLGLRGLTIKNLAYRFQWKGSMELIKVVPSGSYEAAADRFVDVVKSKLRAMGIPFEELLWGD</sequence>
<evidence type="ECO:0000313" key="2">
    <source>
        <dbReference type="Proteomes" id="UP001213799"/>
    </source>
</evidence>
<gene>
    <name evidence="1" type="ORF">N7537_010991</name>
</gene>
<name>A0AAD6GSC4_9EURO</name>
<keyword evidence="2" id="KW-1185">Reference proteome</keyword>
<dbReference type="RefSeq" id="XP_056747332.1">
    <property type="nucleotide sequence ID" value="XM_056902045.1"/>
</dbReference>
<organism evidence="1 2">
    <name type="scientific">Penicillium hordei</name>
    <dbReference type="NCBI Taxonomy" id="40994"/>
    <lineage>
        <taxon>Eukaryota</taxon>
        <taxon>Fungi</taxon>
        <taxon>Dikarya</taxon>
        <taxon>Ascomycota</taxon>
        <taxon>Pezizomycotina</taxon>
        <taxon>Eurotiomycetes</taxon>
        <taxon>Eurotiomycetidae</taxon>
        <taxon>Eurotiales</taxon>
        <taxon>Aspergillaceae</taxon>
        <taxon>Penicillium</taxon>
    </lineage>
</organism>
<proteinExistence type="predicted"/>
<reference evidence="1" key="2">
    <citation type="submission" date="2023-01" db="EMBL/GenBank/DDBJ databases">
        <authorList>
            <person name="Petersen C."/>
        </authorList>
    </citation>
    <scope>NUCLEOTIDE SEQUENCE</scope>
    <source>
        <strain evidence="1">IBT 12815</strain>
    </source>
</reference>